<feature type="region of interest" description="Disordered" evidence="1">
    <location>
        <begin position="44"/>
        <end position="67"/>
    </location>
</feature>
<name>A0AA88AW29_FICCA</name>
<feature type="region of interest" description="Disordered" evidence="1">
    <location>
        <begin position="1"/>
        <end position="32"/>
    </location>
</feature>
<dbReference type="AlphaFoldDB" id="A0AA88AW29"/>
<feature type="compositionally biased region" description="Polar residues" evidence="1">
    <location>
        <begin position="22"/>
        <end position="32"/>
    </location>
</feature>
<organism evidence="2 3">
    <name type="scientific">Ficus carica</name>
    <name type="common">Common fig</name>
    <dbReference type="NCBI Taxonomy" id="3494"/>
    <lineage>
        <taxon>Eukaryota</taxon>
        <taxon>Viridiplantae</taxon>
        <taxon>Streptophyta</taxon>
        <taxon>Embryophyta</taxon>
        <taxon>Tracheophyta</taxon>
        <taxon>Spermatophyta</taxon>
        <taxon>Magnoliopsida</taxon>
        <taxon>eudicotyledons</taxon>
        <taxon>Gunneridae</taxon>
        <taxon>Pentapetalae</taxon>
        <taxon>rosids</taxon>
        <taxon>fabids</taxon>
        <taxon>Rosales</taxon>
        <taxon>Moraceae</taxon>
        <taxon>Ficeae</taxon>
        <taxon>Ficus</taxon>
    </lineage>
</organism>
<reference evidence="2" key="1">
    <citation type="submission" date="2023-07" db="EMBL/GenBank/DDBJ databases">
        <title>draft genome sequence of fig (Ficus carica).</title>
        <authorList>
            <person name="Takahashi T."/>
            <person name="Nishimura K."/>
        </authorList>
    </citation>
    <scope>NUCLEOTIDE SEQUENCE</scope>
</reference>
<protein>
    <submittedName>
        <fullName evidence="2">Uncharacterized protein</fullName>
    </submittedName>
</protein>
<accession>A0AA88AW29</accession>
<evidence type="ECO:0000256" key="1">
    <source>
        <dbReference type="SAM" id="MobiDB-lite"/>
    </source>
</evidence>
<gene>
    <name evidence="2" type="ORF">TIFTF001_024722</name>
</gene>
<evidence type="ECO:0000313" key="2">
    <source>
        <dbReference type="EMBL" id="GMN55603.1"/>
    </source>
</evidence>
<sequence>MVGSMTNDVGVQEVKNHHKPSNGFNDQKTTQDVRFSSVDTLCSMTNRRTPTMGGLDPRTGYDRVPSW</sequence>
<proteinExistence type="predicted"/>
<evidence type="ECO:0000313" key="3">
    <source>
        <dbReference type="Proteomes" id="UP001187192"/>
    </source>
</evidence>
<comment type="caution">
    <text evidence="2">The sequence shown here is derived from an EMBL/GenBank/DDBJ whole genome shotgun (WGS) entry which is preliminary data.</text>
</comment>
<keyword evidence="3" id="KW-1185">Reference proteome</keyword>
<dbReference type="EMBL" id="BTGU01000058">
    <property type="protein sequence ID" value="GMN55603.1"/>
    <property type="molecule type" value="Genomic_DNA"/>
</dbReference>
<dbReference type="Proteomes" id="UP001187192">
    <property type="component" value="Unassembled WGS sequence"/>
</dbReference>